<accession>A0A849HIY8</accession>
<protein>
    <recommendedName>
        <fullName evidence="4">Histidine phosphatase family protein</fullName>
    </recommendedName>
</protein>
<comment type="caution">
    <text evidence="2">The sequence shown here is derived from an EMBL/GenBank/DDBJ whole genome shotgun (WGS) entry which is preliminary data.</text>
</comment>
<evidence type="ECO:0000256" key="1">
    <source>
        <dbReference type="SAM" id="MobiDB-lite"/>
    </source>
</evidence>
<proteinExistence type="predicted"/>
<reference evidence="2 3" key="1">
    <citation type="submission" date="2020-04" db="EMBL/GenBank/DDBJ databases">
        <title>Knoellia sp. isolate from air conditioner.</title>
        <authorList>
            <person name="Chea S."/>
            <person name="Kim D.-U."/>
        </authorList>
    </citation>
    <scope>NUCLEOTIDE SEQUENCE [LARGE SCALE GENOMIC DNA]</scope>
    <source>
        <strain evidence="2 3">DB2414S</strain>
    </source>
</reference>
<keyword evidence="3" id="KW-1185">Reference proteome</keyword>
<name>A0A849HIY8_9MICO</name>
<dbReference type="EMBL" id="JABEPQ010000002">
    <property type="protein sequence ID" value="NNM46281.1"/>
    <property type="molecule type" value="Genomic_DNA"/>
</dbReference>
<sequence>MSGDHARVIMIIRHGEKPPEGDGAPHGITRDGLPDSQALVPFGWARAGALVGLFAPTVGSPRPPLVRPHTVYAARPVDGLHLRESETVSLVAAQLGVEVQMPCAVGQEDELAVLLRQEDGPVLVAWEHVRIPLLVRALGATTPPAPTTWPWDRFDMVFLLESVPGGGYSFTQVPELVLPGDRADPFP</sequence>
<evidence type="ECO:0000313" key="3">
    <source>
        <dbReference type="Proteomes" id="UP000588586"/>
    </source>
</evidence>
<gene>
    <name evidence="2" type="ORF">HJG52_09715</name>
</gene>
<organism evidence="2 3">
    <name type="scientific">Knoellia koreensis</name>
    <dbReference type="NCBI Taxonomy" id="2730921"/>
    <lineage>
        <taxon>Bacteria</taxon>
        <taxon>Bacillati</taxon>
        <taxon>Actinomycetota</taxon>
        <taxon>Actinomycetes</taxon>
        <taxon>Micrococcales</taxon>
        <taxon>Intrasporangiaceae</taxon>
        <taxon>Knoellia</taxon>
    </lineage>
</organism>
<dbReference type="AlphaFoldDB" id="A0A849HIY8"/>
<feature type="region of interest" description="Disordered" evidence="1">
    <location>
        <begin position="13"/>
        <end position="32"/>
    </location>
</feature>
<dbReference type="RefSeq" id="WP_171243399.1">
    <property type="nucleotide sequence ID" value="NZ_JABEPQ010000002.1"/>
</dbReference>
<evidence type="ECO:0000313" key="2">
    <source>
        <dbReference type="EMBL" id="NNM46281.1"/>
    </source>
</evidence>
<evidence type="ECO:0008006" key="4">
    <source>
        <dbReference type="Google" id="ProtNLM"/>
    </source>
</evidence>
<dbReference type="Proteomes" id="UP000588586">
    <property type="component" value="Unassembled WGS sequence"/>
</dbReference>